<dbReference type="InterPro" id="IPR029025">
    <property type="entry name" value="T3SS_substrate_exporter_C"/>
</dbReference>
<keyword evidence="5 13" id="KW-1003">Cell membrane</keyword>
<evidence type="ECO:0000256" key="11">
    <source>
        <dbReference type="ARBA" id="ARBA00023225"/>
    </source>
</evidence>
<dbReference type="GO" id="GO:0044780">
    <property type="term" value="P:bacterial-type flagellum assembly"/>
    <property type="evidence" value="ECO:0007669"/>
    <property type="project" value="InterPro"/>
</dbReference>
<keyword evidence="14" id="KW-0969">Cilium</keyword>
<evidence type="ECO:0000256" key="8">
    <source>
        <dbReference type="ARBA" id="ARBA00022927"/>
    </source>
</evidence>
<dbReference type="FunFam" id="3.40.1690.10:FF:000001">
    <property type="entry name" value="Flagellar biosynthetic protein FlhB"/>
    <property type="match status" value="1"/>
</dbReference>
<dbReference type="GO" id="GO:0009306">
    <property type="term" value="P:protein secretion"/>
    <property type="evidence" value="ECO:0007669"/>
    <property type="project" value="InterPro"/>
</dbReference>
<evidence type="ECO:0000256" key="7">
    <source>
        <dbReference type="ARBA" id="ARBA00022795"/>
    </source>
</evidence>
<dbReference type="Gene3D" id="6.10.250.2080">
    <property type="match status" value="1"/>
</dbReference>
<evidence type="ECO:0000313" key="15">
    <source>
        <dbReference type="Proteomes" id="UP000077173"/>
    </source>
</evidence>
<proteinExistence type="inferred from homology"/>
<dbReference type="Proteomes" id="UP000077173">
    <property type="component" value="Unassembled WGS sequence"/>
</dbReference>
<keyword evidence="14" id="KW-0282">Flagellum</keyword>
<keyword evidence="6 13" id="KW-0812">Transmembrane</keyword>
<sequence length="359" mass="39570">MAEDNDPDSQTEDPTQKRLDEALERGDVAKSQEINTWFVIAGGTLVVSTFSGSIGGGLVMPMRNLLANSWMIKTDGRSLLALMQQLEFVVLAAIGVPLLMLALAAIAGNMLQHRLVWSAESLKPKFSKLSPAAGFKRIFGKQAAANFLKGIGKLIALGTVMTMILWPERHRMEAMVKLDPAAMLGATTSMTIHLLGAVVAALAIVAIADYFFQYRSWFQRQKMSLQEIKEEFKQSEGDPHIKGKIRQLRQQRAKKRMMAAVPKASVIITNPTHYSVALSYERGMSAPICVAKGVDNLAFKIREIAREHDIPIVENVPLARALYATVEIDQEIPTEHYHAVAEVIGYVMRLKRGFGAGRG</sequence>
<feature type="transmembrane region" description="Helical" evidence="13">
    <location>
        <begin position="88"/>
        <end position="111"/>
    </location>
</feature>
<comment type="caution">
    <text evidence="14">The sequence shown here is derived from an EMBL/GenBank/DDBJ whole genome shotgun (WGS) entry which is preliminary data.</text>
</comment>
<organism evidence="14 15">
    <name type="scientific">Bradyrhizobium neotropicale</name>
    <dbReference type="NCBI Taxonomy" id="1497615"/>
    <lineage>
        <taxon>Bacteria</taxon>
        <taxon>Pseudomonadati</taxon>
        <taxon>Pseudomonadota</taxon>
        <taxon>Alphaproteobacteria</taxon>
        <taxon>Hyphomicrobiales</taxon>
        <taxon>Nitrobacteraceae</taxon>
        <taxon>Bradyrhizobium</taxon>
    </lineage>
</organism>
<keyword evidence="4 13" id="KW-0813">Transport</keyword>
<keyword evidence="8 13" id="KW-0653">Protein transport</keyword>
<keyword evidence="10 13" id="KW-0472">Membrane</keyword>
<reference evidence="14 15" key="1">
    <citation type="submission" date="2016-02" db="EMBL/GenBank/DDBJ databases">
        <title>Draft genome sequence of the strain BR 10247T Bradyrhizobium neotropicale isolated from nodules of Centrolobium paraense.</title>
        <authorList>
            <person name="Simoes-Araujo J.L."/>
            <person name="Barauna A.C."/>
            <person name="Silva K."/>
            <person name="Zilli J.E."/>
        </authorList>
    </citation>
    <scope>NUCLEOTIDE SEQUENCE [LARGE SCALE GENOMIC DNA]</scope>
    <source>
        <strain evidence="14 15">BR 10247</strain>
    </source>
</reference>
<comment type="subcellular location">
    <subcellularLocation>
        <location evidence="1">Cell membrane</location>
        <topology evidence="1">Multi-pass membrane protein</topology>
    </subcellularLocation>
</comment>
<evidence type="ECO:0000256" key="9">
    <source>
        <dbReference type="ARBA" id="ARBA00022989"/>
    </source>
</evidence>
<gene>
    <name evidence="13" type="primary">flhB</name>
    <name evidence="14" type="ORF">AXW67_12630</name>
</gene>
<dbReference type="PRINTS" id="PR00950">
    <property type="entry name" value="TYPE3IMSPROT"/>
</dbReference>
<dbReference type="InterPro" id="IPR006136">
    <property type="entry name" value="FlhB"/>
</dbReference>
<evidence type="ECO:0000256" key="1">
    <source>
        <dbReference type="ARBA" id="ARBA00004651"/>
    </source>
</evidence>
<evidence type="ECO:0000256" key="2">
    <source>
        <dbReference type="ARBA" id="ARBA00010690"/>
    </source>
</evidence>
<dbReference type="AlphaFoldDB" id="A0A176Z979"/>
<keyword evidence="9 13" id="KW-1133">Transmembrane helix</keyword>
<evidence type="ECO:0000256" key="13">
    <source>
        <dbReference type="RuleBase" id="RU364091"/>
    </source>
</evidence>
<evidence type="ECO:0000256" key="3">
    <source>
        <dbReference type="ARBA" id="ARBA00021622"/>
    </source>
</evidence>
<keyword evidence="7 13" id="KW-1005">Bacterial flagellum biogenesis</keyword>
<dbReference type="GO" id="GO:0005886">
    <property type="term" value="C:plasma membrane"/>
    <property type="evidence" value="ECO:0007669"/>
    <property type="project" value="UniProtKB-SubCell"/>
</dbReference>
<evidence type="ECO:0000313" key="14">
    <source>
        <dbReference type="EMBL" id="OAF16405.1"/>
    </source>
</evidence>
<feature type="transmembrane region" description="Helical" evidence="13">
    <location>
        <begin position="37"/>
        <end position="60"/>
    </location>
</feature>
<protein>
    <recommendedName>
        <fullName evidence="3 13">Flagellar biosynthetic protein FlhB</fullName>
    </recommendedName>
</protein>
<keyword evidence="14" id="KW-0966">Cell projection</keyword>
<feature type="transmembrane region" description="Helical" evidence="13">
    <location>
        <begin position="186"/>
        <end position="212"/>
    </location>
</feature>
<accession>A0A176Z979</accession>
<keyword evidence="11 13" id="KW-1006">Bacterial flagellum protein export</keyword>
<dbReference type="SUPFAM" id="SSF160544">
    <property type="entry name" value="EscU C-terminal domain-like"/>
    <property type="match status" value="1"/>
</dbReference>
<feature type="transmembrane region" description="Helical" evidence="13">
    <location>
        <begin position="146"/>
        <end position="166"/>
    </location>
</feature>
<evidence type="ECO:0000256" key="10">
    <source>
        <dbReference type="ARBA" id="ARBA00023136"/>
    </source>
</evidence>
<dbReference type="InterPro" id="IPR006135">
    <property type="entry name" value="T3SS_substrate_exporter"/>
</dbReference>
<dbReference type="NCBIfam" id="TIGR00328">
    <property type="entry name" value="flhB"/>
    <property type="match status" value="1"/>
</dbReference>
<dbReference type="EMBL" id="LSEF01000057">
    <property type="protein sequence ID" value="OAF16405.1"/>
    <property type="molecule type" value="Genomic_DNA"/>
</dbReference>
<dbReference type="PANTHER" id="PTHR30531:SF12">
    <property type="entry name" value="FLAGELLAR BIOSYNTHETIC PROTEIN FLHB"/>
    <property type="match status" value="1"/>
</dbReference>
<evidence type="ECO:0000256" key="4">
    <source>
        <dbReference type="ARBA" id="ARBA00022448"/>
    </source>
</evidence>
<keyword evidence="15" id="KW-1185">Reference proteome</keyword>
<comment type="function">
    <text evidence="12 13">Required for formation of the rod structure in the basal body of the flagellar apparatus. Together with FliI and FliH, may constitute the export apparatus of flagellin.</text>
</comment>
<evidence type="ECO:0000256" key="5">
    <source>
        <dbReference type="ARBA" id="ARBA00022475"/>
    </source>
</evidence>
<evidence type="ECO:0000256" key="6">
    <source>
        <dbReference type="ARBA" id="ARBA00022692"/>
    </source>
</evidence>
<dbReference type="RefSeq" id="WP_063678985.1">
    <property type="nucleotide sequence ID" value="NZ_LSEF01000057.1"/>
</dbReference>
<name>A0A176Z979_9BRAD</name>
<dbReference type="PANTHER" id="PTHR30531">
    <property type="entry name" value="FLAGELLAR BIOSYNTHETIC PROTEIN FLHB"/>
    <property type="match status" value="1"/>
</dbReference>
<dbReference type="Pfam" id="PF01312">
    <property type="entry name" value="Bac_export_2"/>
    <property type="match status" value="1"/>
</dbReference>
<evidence type="ECO:0000256" key="12">
    <source>
        <dbReference type="ARBA" id="ARBA00025078"/>
    </source>
</evidence>
<comment type="similarity">
    <text evidence="2 13">Belongs to the type III secretion exporter family.</text>
</comment>
<dbReference type="Gene3D" id="3.40.1690.10">
    <property type="entry name" value="secretion proteins EscU"/>
    <property type="match status" value="1"/>
</dbReference>